<dbReference type="InterPro" id="IPR014327">
    <property type="entry name" value="RNA_pol_sigma70_bacteroid"/>
</dbReference>
<dbReference type="STRING" id="477680.SAMN05421788_10994"/>
<evidence type="ECO:0000256" key="4">
    <source>
        <dbReference type="ARBA" id="ARBA00023163"/>
    </source>
</evidence>
<evidence type="ECO:0000313" key="8">
    <source>
        <dbReference type="Proteomes" id="UP000186917"/>
    </source>
</evidence>
<dbReference type="CDD" id="cd06171">
    <property type="entry name" value="Sigma70_r4"/>
    <property type="match status" value="1"/>
</dbReference>
<dbReference type="PANTHER" id="PTHR43133:SF46">
    <property type="entry name" value="RNA POLYMERASE SIGMA-70 FACTOR ECF SUBFAMILY"/>
    <property type="match status" value="1"/>
</dbReference>
<keyword evidence="4" id="KW-0804">Transcription</keyword>
<dbReference type="PANTHER" id="PTHR43133">
    <property type="entry name" value="RNA POLYMERASE ECF-TYPE SIGMA FACTO"/>
    <property type="match status" value="1"/>
</dbReference>
<sequence>MTDFNVHITGETQFSLLHQVAGGDETAFKQLVDLYWLRVFRNILALTKQTETAQEITQDIFLKIWQHRDKLLEIKDLMAYIYVLGRNQVFSAMRKKLLETVDVGRGQEDFAESRNLPELELEYKETWRLIHQAIDHMPPKQQEVFRLSRIEGLSNQEIAQKLNVSNSTVKSHIVAGLNTVRVHLATSGGDHVLLYLLIAGWELYAARQ</sequence>
<dbReference type="Gene3D" id="1.10.1740.10">
    <property type="match status" value="1"/>
</dbReference>
<name>A0A1N7R4A7_9BACT</name>
<reference evidence="8" key="1">
    <citation type="submission" date="2017-01" db="EMBL/GenBank/DDBJ databases">
        <authorList>
            <person name="Varghese N."/>
            <person name="Submissions S."/>
        </authorList>
    </citation>
    <scope>NUCLEOTIDE SEQUENCE [LARGE SCALE GENOMIC DNA]</scope>
    <source>
        <strain evidence="8">DSM 21054</strain>
    </source>
</reference>
<dbReference type="Pfam" id="PF04542">
    <property type="entry name" value="Sigma70_r2"/>
    <property type="match status" value="1"/>
</dbReference>
<protein>
    <submittedName>
        <fullName evidence="7">RNA polymerase sigma-70 factor, ECF subfamily</fullName>
    </submittedName>
</protein>
<dbReference type="GO" id="GO:0006352">
    <property type="term" value="P:DNA-templated transcription initiation"/>
    <property type="evidence" value="ECO:0007669"/>
    <property type="project" value="InterPro"/>
</dbReference>
<evidence type="ECO:0000259" key="5">
    <source>
        <dbReference type="Pfam" id="PF04542"/>
    </source>
</evidence>
<dbReference type="Pfam" id="PF08281">
    <property type="entry name" value="Sigma70_r4_2"/>
    <property type="match status" value="1"/>
</dbReference>
<feature type="domain" description="RNA polymerase sigma-70 region 2" evidence="5">
    <location>
        <begin position="37"/>
        <end position="96"/>
    </location>
</feature>
<keyword evidence="2" id="KW-0805">Transcription regulation</keyword>
<comment type="similarity">
    <text evidence="1">Belongs to the sigma-70 factor family. ECF subfamily.</text>
</comment>
<evidence type="ECO:0000313" key="7">
    <source>
        <dbReference type="EMBL" id="SIT29970.1"/>
    </source>
</evidence>
<dbReference type="GO" id="GO:0016987">
    <property type="term" value="F:sigma factor activity"/>
    <property type="evidence" value="ECO:0007669"/>
    <property type="project" value="UniProtKB-KW"/>
</dbReference>
<evidence type="ECO:0000259" key="6">
    <source>
        <dbReference type="Pfam" id="PF08281"/>
    </source>
</evidence>
<dbReference type="InterPro" id="IPR039425">
    <property type="entry name" value="RNA_pol_sigma-70-like"/>
</dbReference>
<dbReference type="Proteomes" id="UP000186917">
    <property type="component" value="Unassembled WGS sequence"/>
</dbReference>
<dbReference type="SUPFAM" id="SSF88659">
    <property type="entry name" value="Sigma3 and sigma4 domains of RNA polymerase sigma factors"/>
    <property type="match status" value="1"/>
</dbReference>
<keyword evidence="3" id="KW-0731">Sigma factor</keyword>
<feature type="domain" description="RNA polymerase sigma factor 70 region 4 type 2" evidence="6">
    <location>
        <begin position="128"/>
        <end position="177"/>
    </location>
</feature>
<gene>
    <name evidence="7" type="ORF">SAMN05421788_10994</name>
</gene>
<dbReference type="NCBIfam" id="TIGR02985">
    <property type="entry name" value="Sig70_bacteroi1"/>
    <property type="match status" value="1"/>
</dbReference>
<dbReference type="RefSeq" id="WP_076381417.1">
    <property type="nucleotide sequence ID" value="NZ_AP017422.1"/>
</dbReference>
<accession>A0A1N7R4A7</accession>
<dbReference type="InterPro" id="IPR013249">
    <property type="entry name" value="RNA_pol_sigma70_r4_t2"/>
</dbReference>
<keyword evidence="8" id="KW-1185">Reference proteome</keyword>
<dbReference type="EMBL" id="FTOR01000009">
    <property type="protein sequence ID" value="SIT29970.1"/>
    <property type="molecule type" value="Genomic_DNA"/>
</dbReference>
<dbReference type="InterPro" id="IPR036388">
    <property type="entry name" value="WH-like_DNA-bd_sf"/>
</dbReference>
<dbReference type="NCBIfam" id="TIGR02937">
    <property type="entry name" value="sigma70-ECF"/>
    <property type="match status" value="1"/>
</dbReference>
<dbReference type="InterPro" id="IPR013324">
    <property type="entry name" value="RNA_pol_sigma_r3/r4-like"/>
</dbReference>
<evidence type="ECO:0000256" key="3">
    <source>
        <dbReference type="ARBA" id="ARBA00023082"/>
    </source>
</evidence>
<evidence type="ECO:0000256" key="1">
    <source>
        <dbReference type="ARBA" id="ARBA00010641"/>
    </source>
</evidence>
<dbReference type="Gene3D" id="1.10.10.10">
    <property type="entry name" value="Winged helix-like DNA-binding domain superfamily/Winged helix DNA-binding domain"/>
    <property type="match status" value="1"/>
</dbReference>
<proteinExistence type="inferred from homology"/>
<dbReference type="InterPro" id="IPR013325">
    <property type="entry name" value="RNA_pol_sigma_r2"/>
</dbReference>
<dbReference type="InterPro" id="IPR007627">
    <property type="entry name" value="RNA_pol_sigma70_r2"/>
</dbReference>
<organism evidence="7 8">
    <name type="scientific">Filimonas lacunae</name>
    <dbReference type="NCBI Taxonomy" id="477680"/>
    <lineage>
        <taxon>Bacteria</taxon>
        <taxon>Pseudomonadati</taxon>
        <taxon>Bacteroidota</taxon>
        <taxon>Chitinophagia</taxon>
        <taxon>Chitinophagales</taxon>
        <taxon>Chitinophagaceae</taxon>
        <taxon>Filimonas</taxon>
    </lineage>
</organism>
<dbReference type="SUPFAM" id="SSF88946">
    <property type="entry name" value="Sigma2 domain of RNA polymerase sigma factors"/>
    <property type="match status" value="1"/>
</dbReference>
<evidence type="ECO:0000256" key="2">
    <source>
        <dbReference type="ARBA" id="ARBA00023015"/>
    </source>
</evidence>
<dbReference type="InterPro" id="IPR014284">
    <property type="entry name" value="RNA_pol_sigma-70_dom"/>
</dbReference>
<dbReference type="AlphaFoldDB" id="A0A1N7R4A7"/>
<dbReference type="GO" id="GO:0003677">
    <property type="term" value="F:DNA binding"/>
    <property type="evidence" value="ECO:0007669"/>
    <property type="project" value="InterPro"/>
</dbReference>